<accession>A0A0F9AAK1</accession>
<protein>
    <recommendedName>
        <fullName evidence="2">DUF3303 domain-containing protein</fullName>
    </recommendedName>
</protein>
<gene>
    <name evidence="1" type="ORF">LCGC14_2935870</name>
</gene>
<comment type="caution">
    <text evidence="1">The sequence shown here is derived from an EMBL/GenBank/DDBJ whole genome shotgun (WGS) entry which is preliminary data.</text>
</comment>
<dbReference type="Pfam" id="PF11746">
    <property type="entry name" value="DUF3303"/>
    <property type="match status" value="1"/>
</dbReference>
<sequence>MLFITYWELNPQMDPSALADAAQIILNKKLYPTEGVTQHTWLISADGYWGITVSEAETVEQLAKDVAVWKVAHPGLFTAFKSSPAMEPGKMIPLIMKIKKQLE</sequence>
<dbReference type="InterPro" id="IPR021734">
    <property type="entry name" value="DUF3303"/>
</dbReference>
<dbReference type="EMBL" id="LAZR01058738">
    <property type="protein sequence ID" value="KKK69256.1"/>
    <property type="molecule type" value="Genomic_DNA"/>
</dbReference>
<evidence type="ECO:0000313" key="1">
    <source>
        <dbReference type="EMBL" id="KKK69256.1"/>
    </source>
</evidence>
<name>A0A0F9AAK1_9ZZZZ</name>
<dbReference type="AlphaFoldDB" id="A0A0F9AAK1"/>
<evidence type="ECO:0008006" key="2">
    <source>
        <dbReference type="Google" id="ProtNLM"/>
    </source>
</evidence>
<proteinExistence type="predicted"/>
<reference evidence="1" key="1">
    <citation type="journal article" date="2015" name="Nature">
        <title>Complex archaea that bridge the gap between prokaryotes and eukaryotes.</title>
        <authorList>
            <person name="Spang A."/>
            <person name="Saw J.H."/>
            <person name="Jorgensen S.L."/>
            <person name="Zaremba-Niedzwiedzka K."/>
            <person name="Martijn J."/>
            <person name="Lind A.E."/>
            <person name="van Eijk R."/>
            <person name="Schleper C."/>
            <person name="Guy L."/>
            <person name="Ettema T.J."/>
        </authorList>
    </citation>
    <scope>NUCLEOTIDE SEQUENCE</scope>
</reference>
<organism evidence="1">
    <name type="scientific">marine sediment metagenome</name>
    <dbReference type="NCBI Taxonomy" id="412755"/>
    <lineage>
        <taxon>unclassified sequences</taxon>
        <taxon>metagenomes</taxon>
        <taxon>ecological metagenomes</taxon>
    </lineage>
</organism>